<protein>
    <submittedName>
        <fullName evidence="3">Uncharacterized protein</fullName>
    </submittedName>
</protein>
<dbReference type="InParanoid" id="A0A251T9N7"/>
<dbReference type="AlphaFoldDB" id="A0A251T9N7"/>
<organism evidence="3 4">
    <name type="scientific">Helianthus annuus</name>
    <name type="common">Common sunflower</name>
    <dbReference type="NCBI Taxonomy" id="4232"/>
    <lineage>
        <taxon>Eukaryota</taxon>
        <taxon>Viridiplantae</taxon>
        <taxon>Streptophyta</taxon>
        <taxon>Embryophyta</taxon>
        <taxon>Tracheophyta</taxon>
        <taxon>Spermatophyta</taxon>
        <taxon>Magnoliopsida</taxon>
        <taxon>eudicotyledons</taxon>
        <taxon>Gunneridae</taxon>
        <taxon>Pentapetalae</taxon>
        <taxon>asterids</taxon>
        <taxon>campanulids</taxon>
        <taxon>Asterales</taxon>
        <taxon>Asteraceae</taxon>
        <taxon>Asteroideae</taxon>
        <taxon>Heliantheae alliance</taxon>
        <taxon>Heliantheae</taxon>
        <taxon>Helianthus</taxon>
    </lineage>
</organism>
<name>A0A251T9N7_HELAN</name>
<evidence type="ECO:0000256" key="1">
    <source>
        <dbReference type="SAM" id="MobiDB-lite"/>
    </source>
</evidence>
<dbReference type="Gramene" id="mRNA:HanXRQr2_Chr11g0503821">
    <property type="protein sequence ID" value="CDS:HanXRQr2_Chr11g0503821.1"/>
    <property type="gene ID" value="HanXRQr2_Chr11g0503821"/>
</dbReference>
<dbReference type="EMBL" id="CM007900">
    <property type="protein sequence ID" value="OTG07469.1"/>
    <property type="molecule type" value="Genomic_DNA"/>
</dbReference>
<keyword evidence="4" id="KW-1185">Reference proteome</keyword>
<reference evidence="3" key="2">
    <citation type="submission" date="2017-02" db="EMBL/GenBank/DDBJ databases">
        <title>Sunflower complete genome.</title>
        <authorList>
            <person name="Langlade N."/>
            <person name="Munos S."/>
        </authorList>
    </citation>
    <scope>NUCLEOTIDE SEQUENCE [LARGE SCALE GENOMIC DNA]</scope>
    <source>
        <tissue evidence="3">Leaves</tissue>
    </source>
</reference>
<evidence type="ECO:0000313" key="2">
    <source>
        <dbReference type="EMBL" id="KAF5783085.1"/>
    </source>
</evidence>
<evidence type="ECO:0000313" key="3">
    <source>
        <dbReference type="EMBL" id="OTG07469.1"/>
    </source>
</evidence>
<gene>
    <name evidence="3" type="ORF">HannXRQ_Chr11g0330811</name>
    <name evidence="2" type="ORF">HanXRQr2_Chr11g0503821</name>
</gene>
<dbReference type="Proteomes" id="UP000215914">
    <property type="component" value="Chromosome 11"/>
</dbReference>
<evidence type="ECO:0000313" key="4">
    <source>
        <dbReference type="Proteomes" id="UP000215914"/>
    </source>
</evidence>
<dbReference type="EMBL" id="MNCJ02000326">
    <property type="protein sequence ID" value="KAF5783085.1"/>
    <property type="molecule type" value="Genomic_DNA"/>
</dbReference>
<sequence length="54" mass="6502">MQSTVNLTSFQQQQQTRTTASTENINHKYFSRIFYCIQHIMNPNFTKNYISIQR</sequence>
<accession>A0A251T9N7</accession>
<reference evidence="2" key="3">
    <citation type="submission" date="2020-06" db="EMBL/GenBank/DDBJ databases">
        <title>Helianthus annuus Genome sequencing and assembly Release 2.</title>
        <authorList>
            <person name="Gouzy J."/>
            <person name="Langlade N."/>
            <person name="Munos S."/>
        </authorList>
    </citation>
    <scope>NUCLEOTIDE SEQUENCE</scope>
    <source>
        <tissue evidence="2">Leaves</tissue>
    </source>
</reference>
<feature type="region of interest" description="Disordered" evidence="1">
    <location>
        <begin position="1"/>
        <end position="22"/>
    </location>
</feature>
<proteinExistence type="predicted"/>
<feature type="compositionally biased region" description="Low complexity" evidence="1">
    <location>
        <begin position="8"/>
        <end position="22"/>
    </location>
</feature>
<reference evidence="2 4" key="1">
    <citation type="journal article" date="2017" name="Nature">
        <title>The sunflower genome provides insights into oil metabolism, flowering and Asterid evolution.</title>
        <authorList>
            <person name="Badouin H."/>
            <person name="Gouzy J."/>
            <person name="Grassa C.J."/>
            <person name="Murat F."/>
            <person name="Staton S.E."/>
            <person name="Cottret L."/>
            <person name="Lelandais-Briere C."/>
            <person name="Owens G.L."/>
            <person name="Carrere S."/>
            <person name="Mayjonade B."/>
            <person name="Legrand L."/>
            <person name="Gill N."/>
            <person name="Kane N.C."/>
            <person name="Bowers J.E."/>
            <person name="Hubner S."/>
            <person name="Bellec A."/>
            <person name="Berard A."/>
            <person name="Berges H."/>
            <person name="Blanchet N."/>
            <person name="Boniface M.C."/>
            <person name="Brunel D."/>
            <person name="Catrice O."/>
            <person name="Chaidir N."/>
            <person name="Claudel C."/>
            <person name="Donnadieu C."/>
            <person name="Faraut T."/>
            <person name="Fievet G."/>
            <person name="Helmstetter N."/>
            <person name="King M."/>
            <person name="Knapp S.J."/>
            <person name="Lai Z."/>
            <person name="Le Paslier M.C."/>
            <person name="Lippi Y."/>
            <person name="Lorenzon L."/>
            <person name="Mandel J.R."/>
            <person name="Marage G."/>
            <person name="Marchand G."/>
            <person name="Marquand E."/>
            <person name="Bret-Mestries E."/>
            <person name="Morien E."/>
            <person name="Nambeesan S."/>
            <person name="Nguyen T."/>
            <person name="Pegot-Espagnet P."/>
            <person name="Pouilly N."/>
            <person name="Raftis F."/>
            <person name="Sallet E."/>
            <person name="Schiex T."/>
            <person name="Thomas J."/>
            <person name="Vandecasteele C."/>
            <person name="Vares D."/>
            <person name="Vear F."/>
            <person name="Vautrin S."/>
            <person name="Crespi M."/>
            <person name="Mangin B."/>
            <person name="Burke J.M."/>
            <person name="Salse J."/>
            <person name="Munos S."/>
            <person name="Vincourt P."/>
            <person name="Rieseberg L.H."/>
            <person name="Langlade N.B."/>
        </authorList>
    </citation>
    <scope>NUCLEOTIDE SEQUENCE [LARGE SCALE GENOMIC DNA]</scope>
    <source>
        <strain evidence="4">cv. SF193</strain>
        <tissue evidence="2">Leaves</tissue>
    </source>
</reference>